<evidence type="ECO:0000313" key="2">
    <source>
        <dbReference type="EnsemblPlants" id="PGSC0003DMT400086070"/>
    </source>
</evidence>
<evidence type="ECO:0000313" key="3">
    <source>
        <dbReference type="Proteomes" id="UP000011115"/>
    </source>
</evidence>
<proteinExistence type="predicted"/>
<dbReference type="AlphaFoldDB" id="M1DAX4"/>
<reference evidence="3" key="1">
    <citation type="journal article" date="2011" name="Nature">
        <title>Genome sequence and analysis of the tuber crop potato.</title>
        <authorList>
            <consortium name="The Potato Genome Sequencing Consortium"/>
        </authorList>
    </citation>
    <scope>NUCLEOTIDE SEQUENCE [LARGE SCALE GENOMIC DNA]</scope>
    <source>
        <strain evidence="3">cv. DM1-3 516 R44</strain>
    </source>
</reference>
<evidence type="ECO:0008006" key="4">
    <source>
        <dbReference type="Google" id="ProtNLM"/>
    </source>
</evidence>
<dbReference type="PaxDb" id="4113-PGSC0003DMT400086070"/>
<protein>
    <recommendedName>
        <fullName evidence="4">Integrase core domain containing protein</fullName>
    </recommendedName>
</protein>
<organism evidence="2 3">
    <name type="scientific">Solanum tuberosum</name>
    <name type="common">Potato</name>
    <dbReference type="NCBI Taxonomy" id="4113"/>
    <lineage>
        <taxon>Eukaryota</taxon>
        <taxon>Viridiplantae</taxon>
        <taxon>Streptophyta</taxon>
        <taxon>Embryophyta</taxon>
        <taxon>Tracheophyta</taxon>
        <taxon>Spermatophyta</taxon>
        <taxon>Magnoliopsida</taxon>
        <taxon>eudicotyledons</taxon>
        <taxon>Gunneridae</taxon>
        <taxon>Pentapetalae</taxon>
        <taxon>asterids</taxon>
        <taxon>lamiids</taxon>
        <taxon>Solanales</taxon>
        <taxon>Solanaceae</taxon>
        <taxon>Solanoideae</taxon>
        <taxon>Solaneae</taxon>
        <taxon>Solanum</taxon>
    </lineage>
</organism>
<sequence length="105" mass="11424">MVKTNIVMPPRKRERDITINEGGGGNSPKKVIQEPPLGNKGKGKRKISDRETTLRSPYIPSWARRFNAALHAFLADTPLAAPSGSGTAVSSEVTPGTDAYRDQRH</sequence>
<dbReference type="EnsemblPlants" id="PGSC0003DMT400086070">
    <property type="protein sequence ID" value="PGSC0003DMT400086070"/>
    <property type="gene ID" value="PGSC0003DMG400035641"/>
</dbReference>
<feature type="compositionally biased region" description="Polar residues" evidence="1">
    <location>
        <begin position="84"/>
        <end position="94"/>
    </location>
</feature>
<feature type="region of interest" description="Disordered" evidence="1">
    <location>
        <begin position="78"/>
        <end position="105"/>
    </location>
</feature>
<dbReference type="Proteomes" id="UP000011115">
    <property type="component" value="Unassembled WGS sequence"/>
</dbReference>
<dbReference type="InParanoid" id="M1DAX4"/>
<keyword evidence="3" id="KW-1185">Reference proteome</keyword>
<accession>M1DAX4</accession>
<name>M1DAX4_SOLTU</name>
<dbReference type="HOGENOM" id="CLU_029307_7_2_1"/>
<reference evidence="2" key="2">
    <citation type="submission" date="2015-06" db="UniProtKB">
        <authorList>
            <consortium name="EnsemblPlants"/>
        </authorList>
    </citation>
    <scope>IDENTIFICATION</scope>
    <source>
        <strain evidence="2">DM1-3 516 R44</strain>
    </source>
</reference>
<feature type="region of interest" description="Disordered" evidence="1">
    <location>
        <begin position="1"/>
        <end position="52"/>
    </location>
</feature>
<dbReference type="Gramene" id="PGSC0003DMT400086070">
    <property type="protein sequence ID" value="PGSC0003DMT400086070"/>
    <property type="gene ID" value="PGSC0003DMG400035641"/>
</dbReference>
<evidence type="ECO:0000256" key="1">
    <source>
        <dbReference type="SAM" id="MobiDB-lite"/>
    </source>
</evidence>